<organism evidence="1 3">
    <name type="scientific">Thelohanellus kitauei</name>
    <name type="common">Myxosporean</name>
    <dbReference type="NCBI Taxonomy" id="669202"/>
    <lineage>
        <taxon>Eukaryota</taxon>
        <taxon>Metazoa</taxon>
        <taxon>Cnidaria</taxon>
        <taxon>Myxozoa</taxon>
        <taxon>Myxosporea</taxon>
        <taxon>Bivalvulida</taxon>
        <taxon>Platysporina</taxon>
        <taxon>Myxobolidae</taxon>
        <taxon>Thelohanellus</taxon>
    </lineage>
</organism>
<dbReference type="AlphaFoldDB" id="A0A0C2I776"/>
<dbReference type="Proteomes" id="UP000031668">
    <property type="component" value="Unassembled WGS sequence"/>
</dbReference>
<name>A0A0C2I776_THEKT</name>
<keyword evidence="3" id="KW-1185">Reference proteome</keyword>
<reference evidence="1 3" key="1">
    <citation type="journal article" date="2014" name="Genome Biol. Evol.">
        <title>The genome of the myxosporean Thelohanellus kitauei shows adaptations to nutrient acquisition within its fish host.</title>
        <authorList>
            <person name="Yang Y."/>
            <person name="Xiong J."/>
            <person name="Zhou Z."/>
            <person name="Huo F."/>
            <person name="Miao W."/>
            <person name="Ran C."/>
            <person name="Liu Y."/>
            <person name="Zhang J."/>
            <person name="Feng J."/>
            <person name="Wang M."/>
            <person name="Wang M."/>
            <person name="Wang L."/>
            <person name="Yao B."/>
        </authorList>
    </citation>
    <scope>NUCLEOTIDE SEQUENCE [LARGE SCALE GENOMIC DNA]</scope>
    <source>
        <strain evidence="1">Wuqing</strain>
    </source>
</reference>
<evidence type="ECO:0000313" key="3">
    <source>
        <dbReference type="Proteomes" id="UP000031668"/>
    </source>
</evidence>
<comment type="caution">
    <text evidence="1">The sequence shown here is derived from an EMBL/GenBank/DDBJ whole genome shotgun (WGS) entry which is preliminary data.</text>
</comment>
<evidence type="ECO:0000313" key="1">
    <source>
        <dbReference type="EMBL" id="KII61038.1"/>
    </source>
</evidence>
<dbReference type="EMBL" id="JWZT01004669">
    <property type="protein sequence ID" value="KII63472.1"/>
    <property type="molecule type" value="Genomic_DNA"/>
</dbReference>
<dbReference type="OrthoDB" id="10047020at2759"/>
<gene>
    <name evidence="1" type="ORF">RF11_01755</name>
    <name evidence="2" type="ORF">RF11_02283</name>
</gene>
<sequence length="160" mass="19250">MKLENEQKLFMYEDLKSHYLSIIKDDFMKNMFDRCGSYLRNGLHNQYPENNYENDEYKRYKRVLAAIIGSFNDRNYLDRNTSNYYMRWLDEYSSSSSQMTSDIDDFNRLAESMETLNLSSPLNIPTEPSLKELLKWFTLIYEFKFIFGDISCKFTNLNFV</sequence>
<dbReference type="EMBL" id="JWZT01005389">
    <property type="protein sequence ID" value="KII61038.1"/>
    <property type="molecule type" value="Genomic_DNA"/>
</dbReference>
<evidence type="ECO:0000313" key="2">
    <source>
        <dbReference type="EMBL" id="KII63472.1"/>
    </source>
</evidence>
<protein>
    <submittedName>
        <fullName evidence="1">Uncharacterized protein</fullName>
    </submittedName>
</protein>
<proteinExistence type="predicted"/>
<accession>A0A0C2I776</accession>